<proteinExistence type="predicted"/>
<dbReference type="Proteomes" id="UP001597083">
    <property type="component" value="Unassembled WGS sequence"/>
</dbReference>
<keyword evidence="3" id="KW-1185">Reference proteome</keyword>
<evidence type="ECO:0000313" key="3">
    <source>
        <dbReference type="Proteomes" id="UP001597083"/>
    </source>
</evidence>
<comment type="caution">
    <text evidence="2">The sequence shown here is derived from an EMBL/GenBank/DDBJ whole genome shotgun (WGS) entry which is preliminary data.</text>
</comment>
<organism evidence="2 3">
    <name type="scientific">Actinomadura adrarensis</name>
    <dbReference type="NCBI Taxonomy" id="1819600"/>
    <lineage>
        <taxon>Bacteria</taxon>
        <taxon>Bacillati</taxon>
        <taxon>Actinomycetota</taxon>
        <taxon>Actinomycetes</taxon>
        <taxon>Streptosporangiales</taxon>
        <taxon>Thermomonosporaceae</taxon>
        <taxon>Actinomadura</taxon>
    </lineage>
</organism>
<name>A0ABW3CCC4_9ACTN</name>
<feature type="region of interest" description="Disordered" evidence="1">
    <location>
        <begin position="14"/>
        <end position="39"/>
    </location>
</feature>
<reference evidence="3" key="1">
    <citation type="journal article" date="2019" name="Int. J. Syst. Evol. Microbiol.">
        <title>The Global Catalogue of Microorganisms (GCM) 10K type strain sequencing project: providing services to taxonomists for standard genome sequencing and annotation.</title>
        <authorList>
            <consortium name="The Broad Institute Genomics Platform"/>
            <consortium name="The Broad Institute Genome Sequencing Center for Infectious Disease"/>
            <person name="Wu L."/>
            <person name="Ma J."/>
        </authorList>
    </citation>
    <scope>NUCLEOTIDE SEQUENCE [LARGE SCALE GENOMIC DNA]</scope>
    <source>
        <strain evidence="3">JCM 31696</strain>
    </source>
</reference>
<evidence type="ECO:0000313" key="2">
    <source>
        <dbReference type="EMBL" id="MFD0851963.1"/>
    </source>
</evidence>
<gene>
    <name evidence="2" type="ORF">ACFQ07_07005</name>
</gene>
<protein>
    <submittedName>
        <fullName evidence="2">Uncharacterized protein</fullName>
    </submittedName>
</protein>
<feature type="non-terminal residue" evidence="2">
    <location>
        <position position="90"/>
    </location>
</feature>
<evidence type="ECO:0000256" key="1">
    <source>
        <dbReference type="SAM" id="MobiDB-lite"/>
    </source>
</evidence>
<sequence length="90" mass="9200">MLGTLTGLTVAVPAHADQRGSDTAHGRVVGTDPADHTPQVLDGEVKTIVKLGGKIYVGGSFTQVKEPGGASPTLTRNRLFAFDAATGAID</sequence>
<accession>A0ABW3CCC4</accession>
<dbReference type="EMBL" id="JBHTIR010000942">
    <property type="protein sequence ID" value="MFD0851963.1"/>
    <property type="molecule type" value="Genomic_DNA"/>
</dbReference>
<feature type="compositionally biased region" description="Basic and acidic residues" evidence="1">
    <location>
        <begin position="16"/>
        <end position="25"/>
    </location>
</feature>